<evidence type="ECO:0000313" key="2">
    <source>
        <dbReference type="Proteomes" id="UP000410492"/>
    </source>
</evidence>
<accession>A0A653CBH0</accession>
<name>A0A653CBH0_CALMS</name>
<feature type="non-terminal residue" evidence="1">
    <location>
        <position position="1"/>
    </location>
</feature>
<gene>
    <name evidence="1" type="ORF">CALMAC_LOCUS7778</name>
</gene>
<proteinExistence type="predicted"/>
<dbReference type="Proteomes" id="UP000410492">
    <property type="component" value="Unassembled WGS sequence"/>
</dbReference>
<organism evidence="1 2">
    <name type="scientific">Callosobruchus maculatus</name>
    <name type="common">Southern cowpea weevil</name>
    <name type="synonym">Pulse bruchid</name>
    <dbReference type="NCBI Taxonomy" id="64391"/>
    <lineage>
        <taxon>Eukaryota</taxon>
        <taxon>Metazoa</taxon>
        <taxon>Ecdysozoa</taxon>
        <taxon>Arthropoda</taxon>
        <taxon>Hexapoda</taxon>
        <taxon>Insecta</taxon>
        <taxon>Pterygota</taxon>
        <taxon>Neoptera</taxon>
        <taxon>Endopterygota</taxon>
        <taxon>Coleoptera</taxon>
        <taxon>Polyphaga</taxon>
        <taxon>Cucujiformia</taxon>
        <taxon>Chrysomeloidea</taxon>
        <taxon>Chrysomelidae</taxon>
        <taxon>Bruchinae</taxon>
        <taxon>Bruchini</taxon>
        <taxon>Callosobruchus</taxon>
    </lineage>
</organism>
<keyword evidence="2" id="KW-1185">Reference proteome</keyword>
<evidence type="ECO:0000313" key="1">
    <source>
        <dbReference type="EMBL" id="VEN45277.1"/>
    </source>
</evidence>
<reference evidence="1 2" key="1">
    <citation type="submission" date="2019-01" db="EMBL/GenBank/DDBJ databases">
        <authorList>
            <person name="Sayadi A."/>
        </authorList>
    </citation>
    <scope>NUCLEOTIDE SEQUENCE [LARGE SCALE GENOMIC DNA]</scope>
</reference>
<dbReference type="EMBL" id="CAACVG010007409">
    <property type="protein sequence ID" value="VEN45277.1"/>
    <property type="molecule type" value="Genomic_DNA"/>
</dbReference>
<dbReference type="AlphaFoldDB" id="A0A653CBH0"/>
<sequence length="106" mass="12004">TTLFKKLEALAIPPACHSPSLQSVINVSCSAATTVLVYRFSKMKRKQKEDSKIRAKRKRLLEDLRNKMEKFYSSMESSYSKKVIRCRSALPCLPGKLPGNLINEEA</sequence>
<protein>
    <submittedName>
        <fullName evidence="1">Uncharacterized protein</fullName>
    </submittedName>
</protein>